<dbReference type="Proteomes" id="UP000596661">
    <property type="component" value="Chromosome 1"/>
</dbReference>
<protein>
    <submittedName>
        <fullName evidence="2">Uncharacterized protein</fullName>
    </submittedName>
</protein>
<evidence type="ECO:0000313" key="3">
    <source>
        <dbReference type="Proteomes" id="UP000596661"/>
    </source>
</evidence>
<name>A0A803NKF7_CANSA</name>
<proteinExistence type="predicted"/>
<reference evidence="2" key="1">
    <citation type="submission" date="2018-11" db="EMBL/GenBank/DDBJ databases">
        <authorList>
            <person name="Grassa J C."/>
        </authorList>
    </citation>
    <scope>NUCLEOTIDE SEQUENCE [LARGE SCALE GENOMIC DNA]</scope>
</reference>
<evidence type="ECO:0000256" key="1">
    <source>
        <dbReference type="SAM" id="MobiDB-lite"/>
    </source>
</evidence>
<feature type="region of interest" description="Disordered" evidence="1">
    <location>
        <begin position="44"/>
        <end position="84"/>
    </location>
</feature>
<accession>A0A803NKF7</accession>
<dbReference type="EMBL" id="UZAU01000063">
    <property type="status" value="NOT_ANNOTATED_CDS"/>
    <property type="molecule type" value="Genomic_DNA"/>
</dbReference>
<reference evidence="2" key="2">
    <citation type="submission" date="2021-03" db="UniProtKB">
        <authorList>
            <consortium name="EnsemblPlants"/>
        </authorList>
    </citation>
    <scope>IDENTIFICATION</scope>
</reference>
<dbReference type="EnsemblPlants" id="evm.model.01.2259">
    <property type="protein sequence ID" value="cds.evm.model.01.2259"/>
    <property type="gene ID" value="evm.TU.01.2259"/>
</dbReference>
<sequence length="122" mass="13166">MSFSAAVASYLKMKTRVPKEVEPLVKEVVQGIPTASSTLMRKELRKKSRPTKVVLPTQDPYNENSKVGRVDAESPIEISPNKANSDILNSGSELVEQLRAYGSSVLANGDALIGAKAENIPL</sequence>
<organism evidence="2 3">
    <name type="scientific">Cannabis sativa</name>
    <name type="common">Hemp</name>
    <name type="synonym">Marijuana</name>
    <dbReference type="NCBI Taxonomy" id="3483"/>
    <lineage>
        <taxon>Eukaryota</taxon>
        <taxon>Viridiplantae</taxon>
        <taxon>Streptophyta</taxon>
        <taxon>Embryophyta</taxon>
        <taxon>Tracheophyta</taxon>
        <taxon>Spermatophyta</taxon>
        <taxon>Magnoliopsida</taxon>
        <taxon>eudicotyledons</taxon>
        <taxon>Gunneridae</taxon>
        <taxon>Pentapetalae</taxon>
        <taxon>rosids</taxon>
        <taxon>fabids</taxon>
        <taxon>Rosales</taxon>
        <taxon>Cannabaceae</taxon>
        <taxon>Cannabis</taxon>
    </lineage>
</organism>
<evidence type="ECO:0000313" key="2">
    <source>
        <dbReference type="EnsemblPlants" id="cds.evm.model.01.2259"/>
    </source>
</evidence>
<keyword evidence="3" id="KW-1185">Reference proteome</keyword>
<dbReference type="Gramene" id="evm.model.01.2259">
    <property type="protein sequence ID" value="cds.evm.model.01.2259"/>
    <property type="gene ID" value="evm.TU.01.2259"/>
</dbReference>
<dbReference type="AlphaFoldDB" id="A0A803NKF7"/>